<evidence type="ECO:0000313" key="4">
    <source>
        <dbReference type="Proteomes" id="UP001590951"/>
    </source>
</evidence>
<dbReference type="CDD" id="cd00833">
    <property type="entry name" value="PKS"/>
    <property type="match status" value="1"/>
</dbReference>
<dbReference type="InterPro" id="IPR020841">
    <property type="entry name" value="PKS_Beta-ketoAc_synthase_dom"/>
</dbReference>
<evidence type="ECO:0000313" key="3">
    <source>
        <dbReference type="EMBL" id="KAL2057973.1"/>
    </source>
</evidence>
<dbReference type="InterPro" id="IPR014030">
    <property type="entry name" value="Ketoacyl_synth_N"/>
</dbReference>
<dbReference type="SUPFAM" id="SSF53901">
    <property type="entry name" value="Thiolase-like"/>
    <property type="match status" value="1"/>
</dbReference>
<accession>A0ABR4BJI1</accession>
<dbReference type="EMBL" id="JBHFEH010000003">
    <property type="protein sequence ID" value="KAL2057973.1"/>
    <property type="molecule type" value="Genomic_DNA"/>
</dbReference>
<dbReference type="PROSITE" id="PS52004">
    <property type="entry name" value="KS3_2"/>
    <property type="match status" value="1"/>
</dbReference>
<gene>
    <name evidence="3" type="ORF">ABVK25_001590</name>
</gene>
<dbReference type="Gene3D" id="3.40.47.10">
    <property type="match status" value="1"/>
</dbReference>
<dbReference type="Proteomes" id="UP001590951">
    <property type="component" value="Unassembled WGS sequence"/>
</dbReference>
<evidence type="ECO:0000259" key="2">
    <source>
        <dbReference type="PROSITE" id="PS52004"/>
    </source>
</evidence>
<dbReference type="SMART" id="SM00825">
    <property type="entry name" value="PKS_KS"/>
    <property type="match status" value="1"/>
</dbReference>
<dbReference type="InterPro" id="IPR050091">
    <property type="entry name" value="PKS_NRPS_Biosynth_Enz"/>
</dbReference>
<evidence type="ECO:0000256" key="1">
    <source>
        <dbReference type="ARBA" id="ARBA00022679"/>
    </source>
</evidence>
<feature type="domain" description="Ketosynthase family 3 (KS3)" evidence="2">
    <location>
        <begin position="19"/>
        <end position="227"/>
    </location>
</feature>
<name>A0ABR4BJI1_9LECA</name>
<protein>
    <recommendedName>
        <fullName evidence="2">Ketosynthase family 3 (KS3) domain-containing protein</fullName>
    </recommendedName>
</protein>
<dbReference type="InterPro" id="IPR016039">
    <property type="entry name" value="Thiolase-like"/>
</dbReference>
<sequence length="227" mass="24818">MATGSGNTNFSLTSVAVQREPIAIVGMGYRLPGHATSPPKLWDLLTQTKSGHVGVHLSRYNSEGFHHPDAERPGSINSKGGYFIQEDIRAFENAFFNINNIEATYMDAQQRKLLEVVYDSFHSADVPLSRINGYNTDIYVGNFTNDFMIMQYKDPDYFSRYGATGVGHTVLSTCITHCLDLHGPSVVLDTACSSSSYALHSAYLALSAHECDAAVVASANLIQSPEQ</sequence>
<dbReference type="InterPro" id="IPR018201">
    <property type="entry name" value="Ketoacyl_synth_AS"/>
</dbReference>
<comment type="caution">
    <text evidence="3">The sequence shown here is derived from an EMBL/GenBank/DDBJ whole genome shotgun (WGS) entry which is preliminary data.</text>
</comment>
<dbReference type="PANTHER" id="PTHR43775:SF50">
    <property type="entry name" value="HIGHLY REDUCING POLYKETIDE SYNTHASE SRDA"/>
    <property type="match status" value="1"/>
</dbReference>
<dbReference type="PROSITE" id="PS00606">
    <property type="entry name" value="KS3_1"/>
    <property type="match status" value="1"/>
</dbReference>
<keyword evidence="4" id="KW-1185">Reference proteome</keyword>
<organism evidence="3 4">
    <name type="scientific">Lepraria finkii</name>
    <dbReference type="NCBI Taxonomy" id="1340010"/>
    <lineage>
        <taxon>Eukaryota</taxon>
        <taxon>Fungi</taxon>
        <taxon>Dikarya</taxon>
        <taxon>Ascomycota</taxon>
        <taxon>Pezizomycotina</taxon>
        <taxon>Lecanoromycetes</taxon>
        <taxon>OSLEUM clade</taxon>
        <taxon>Lecanoromycetidae</taxon>
        <taxon>Lecanorales</taxon>
        <taxon>Lecanorineae</taxon>
        <taxon>Stereocaulaceae</taxon>
        <taxon>Lepraria</taxon>
    </lineage>
</organism>
<proteinExistence type="predicted"/>
<dbReference type="Pfam" id="PF00109">
    <property type="entry name" value="ketoacyl-synt"/>
    <property type="match status" value="1"/>
</dbReference>
<dbReference type="PANTHER" id="PTHR43775">
    <property type="entry name" value="FATTY ACID SYNTHASE"/>
    <property type="match status" value="1"/>
</dbReference>
<keyword evidence="1" id="KW-0808">Transferase</keyword>
<reference evidence="3 4" key="1">
    <citation type="submission" date="2024-09" db="EMBL/GenBank/DDBJ databases">
        <title>Rethinking Asexuality: The Enigmatic Case of Functional Sexual Genes in Lepraria (Stereocaulaceae).</title>
        <authorList>
            <person name="Doellman M."/>
            <person name="Sun Y."/>
            <person name="Barcenas-Pena A."/>
            <person name="Lumbsch H.T."/>
            <person name="Grewe F."/>
        </authorList>
    </citation>
    <scope>NUCLEOTIDE SEQUENCE [LARGE SCALE GENOMIC DNA]</scope>
    <source>
        <strain evidence="3 4">Grewe 0041</strain>
    </source>
</reference>